<sequence>MIEVTANEVKFSAYRADPEGAPKGAVVVLQDVFGVNADIRKIADGFAAAGYVAVAPSLFDKVKSNIELDASADAEGRSLTAELGTEWPIEAIQATVDTVKDAGKVALVGYSWGGYLAYLAANKVKGLACAIGYHADGLLEGVMEKRRIPTLIHFAEQDPLVPEEDRIQFRARRPDVSAFSYPNASRGFGYSAGPAYNAEAAEKAQERTLFWISQYVVGQGPVLLKNAGAYAQAKTEKKGKKKADDDMGPPAD</sequence>
<dbReference type="InterPro" id="IPR029058">
    <property type="entry name" value="AB_hydrolase_fold"/>
</dbReference>
<protein>
    <submittedName>
        <fullName evidence="3">Dienelactone hydrolase</fullName>
    </submittedName>
</protein>
<feature type="region of interest" description="Disordered" evidence="1">
    <location>
        <begin position="233"/>
        <end position="252"/>
    </location>
</feature>
<dbReference type="InterPro" id="IPR002925">
    <property type="entry name" value="Dienelactn_hydro"/>
</dbReference>
<dbReference type="Gene3D" id="3.40.50.1820">
    <property type="entry name" value="alpha/beta hydrolase"/>
    <property type="match status" value="1"/>
</dbReference>
<evidence type="ECO:0000259" key="2">
    <source>
        <dbReference type="Pfam" id="PF01738"/>
    </source>
</evidence>
<dbReference type="PANTHER" id="PTHR46623:SF6">
    <property type="entry name" value="ALPHA_BETA-HYDROLASES SUPERFAMILY PROTEIN"/>
    <property type="match status" value="1"/>
</dbReference>
<dbReference type="STRING" id="78245.Xaut_0137"/>
<evidence type="ECO:0000313" key="4">
    <source>
        <dbReference type="Proteomes" id="UP000002417"/>
    </source>
</evidence>
<organism evidence="3 4">
    <name type="scientific">Xanthobacter autotrophicus (strain ATCC BAA-1158 / Py2)</name>
    <dbReference type="NCBI Taxonomy" id="78245"/>
    <lineage>
        <taxon>Bacteria</taxon>
        <taxon>Pseudomonadati</taxon>
        <taxon>Pseudomonadota</taxon>
        <taxon>Alphaproteobacteria</taxon>
        <taxon>Hyphomicrobiales</taxon>
        <taxon>Xanthobacteraceae</taxon>
        <taxon>Xanthobacter</taxon>
    </lineage>
</organism>
<reference evidence="3 4" key="1">
    <citation type="submission" date="2007-07" db="EMBL/GenBank/DDBJ databases">
        <title>Complete sequence of chromosome of Xanthobacter autotrophicus Py2.</title>
        <authorList>
            <consortium name="US DOE Joint Genome Institute"/>
            <person name="Copeland A."/>
            <person name="Lucas S."/>
            <person name="Lapidus A."/>
            <person name="Barry K."/>
            <person name="Glavina del Rio T."/>
            <person name="Hammon N."/>
            <person name="Israni S."/>
            <person name="Dalin E."/>
            <person name="Tice H."/>
            <person name="Pitluck S."/>
            <person name="Sims D."/>
            <person name="Brettin T."/>
            <person name="Bruce D."/>
            <person name="Detter J.C."/>
            <person name="Han C."/>
            <person name="Tapia R."/>
            <person name="Brainard J."/>
            <person name="Schmutz J."/>
            <person name="Larimer F."/>
            <person name="Land M."/>
            <person name="Hauser L."/>
            <person name="Kyrpides N."/>
            <person name="Kim E."/>
            <person name="Ensigns S.A."/>
            <person name="Richardson P."/>
        </authorList>
    </citation>
    <scope>NUCLEOTIDE SEQUENCE [LARGE SCALE GENOMIC DNA]</scope>
    <source>
        <strain evidence="4">ATCC BAA-1158 / Py2</strain>
    </source>
</reference>
<dbReference type="OrthoDB" id="9771666at2"/>
<dbReference type="GO" id="GO:0016787">
    <property type="term" value="F:hydrolase activity"/>
    <property type="evidence" value="ECO:0007669"/>
    <property type="project" value="UniProtKB-KW"/>
</dbReference>
<dbReference type="Proteomes" id="UP000002417">
    <property type="component" value="Chromosome"/>
</dbReference>
<proteinExistence type="predicted"/>
<dbReference type="PhylomeDB" id="A7IBK3"/>
<feature type="domain" description="Dienelactone hydrolase" evidence="2">
    <location>
        <begin position="11"/>
        <end position="215"/>
    </location>
</feature>
<evidence type="ECO:0000256" key="1">
    <source>
        <dbReference type="SAM" id="MobiDB-lite"/>
    </source>
</evidence>
<dbReference type="PANTHER" id="PTHR46623">
    <property type="entry name" value="CARBOXYMETHYLENEBUTENOLIDASE-RELATED"/>
    <property type="match status" value="1"/>
</dbReference>
<evidence type="ECO:0000313" key="3">
    <source>
        <dbReference type="EMBL" id="ABS65396.1"/>
    </source>
</evidence>
<dbReference type="KEGG" id="xau:Xaut_0137"/>
<dbReference type="InterPro" id="IPR051049">
    <property type="entry name" value="Dienelactone_hydrolase-like"/>
</dbReference>
<dbReference type="SUPFAM" id="SSF53474">
    <property type="entry name" value="alpha/beta-Hydrolases"/>
    <property type="match status" value="1"/>
</dbReference>
<gene>
    <name evidence="3" type="ordered locus">Xaut_0137</name>
</gene>
<dbReference type="Pfam" id="PF01738">
    <property type="entry name" value="DLH"/>
    <property type="match status" value="1"/>
</dbReference>
<dbReference type="eggNOG" id="COG0412">
    <property type="taxonomic scope" value="Bacteria"/>
</dbReference>
<dbReference type="HOGENOM" id="CLU_054590_7_3_5"/>
<keyword evidence="4" id="KW-1185">Reference proteome</keyword>
<name>A7IBK3_XANP2</name>
<dbReference type="AlphaFoldDB" id="A7IBK3"/>
<dbReference type="EMBL" id="CP000781">
    <property type="protein sequence ID" value="ABS65396.1"/>
    <property type="molecule type" value="Genomic_DNA"/>
</dbReference>
<keyword evidence="3" id="KW-0378">Hydrolase</keyword>
<accession>A7IBK3</accession>